<evidence type="ECO:0000313" key="3">
    <source>
        <dbReference type="Proteomes" id="UP000238823"/>
    </source>
</evidence>
<dbReference type="SUPFAM" id="SSF48371">
    <property type="entry name" value="ARM repeat"/>
    <property type="match status" value="1"/>
</dbReference>
<gene>
    <name evidence="2" type="ORF">ENSA7_56130</name>
</gene>
<feature type="compositionally biased region" description="Basic residues" evidence="1">
    <location>
        <begin position="1328"/>
        <end position="1358"/>
    </location>
</feature>
<name>A0A2S9YAA0_9BACT</name>
<dbReference type="InterPro" id="IPR016024">
    <property type="entry name" value="ARM-type_fold"/>
</dbReference>
<accession>A0A2S9YAA0</accession>
<dbReference type="Proteomes" id="UP000238823">
    <property type="component" value="Unassembled WGS sequence"/>
</dbReference>
<evidence type="ECO:0000313" key="2">
    <source>
        <dbReference type="EMBL" id="PRQ02040.1"/>
    </source>
</evidence>
<proteinExistence type="predicted"/>
<reference evidence="2 3" key="1">
    <citation type="submission" date="2018-03" db="EMBL/GenBank/DDBJ databases">
        <title>Draft Genome Sequences of the Obligatory Marine Myxobacteria Enhygromyxa salina SWB007.</title>
        <authorList>
            <person name="Poehlein A."/>
            <person name="Moghaddam J.A."/>
            <person name="Harms H."/>
            <person name="Alanjari M."/>
            <person name="Koenig G.M."/>
            <person name="Daniel R."/>
            <person name="Schaeberle T.F."/>
        </authorList>
    </citation>
    <scope>NUCLEOTIDE SEQUENCE [LARGE SCALE GENOMIC DNA]</scope>
    <source>
        <strain evidence="2 3">SWB007</strain>
    </source>
</reference>
<evidence type="ECO:0000256" key="1">
    <source>
        <dbReference type="SAM" id="MobiDB-lite"/>
    </source>
</evidence>
<feature type="region of interest" description="Disordered" evidence="1">
    <location>
        <begin position="1327"/>
        <end position="1358"/>
    </location>
</feature>
<sequence length="1358" mass="150452">MDDAFDQALKTGLLNQQTIQLFLNWCTHANIERDPAWGVGLYEVNTGLPISGRRIRCVHAQHPSIAAMNMERVALDFHDKNCKGCQHRVPKNIPNFSEVLEKRDGLEQRRMKEETARDAEASQALAARNKHRTELTKSVSSTVQAGIEIIGKFDLNPSDENGAHMVETIQAVGHGHEPLKMALHAIVDSGGELSAAYALEALRICGVDTRAMVDAACVALGKRQALNVASQIVADFLSTEISTDLVGGALFGLVARAVPPMFAFSAREDPSRLNGLRAALSLFPEVCVEHFQRSLASMHHHVRQEALESIKAFDTQFPTLLTKLTPAIVRSLRLPDDEFRTQGATGTATTVLAYAMAVDPESTHAQIQEGYANLSDELQGHLVKVYALAYVLGLGSGAEHLMALCLSTVFEIAMRRRYDEAFEESIRTLGMVARKGSMPQTAAQQLFGLLVLMDSDYDEQDPSPLDLRPTALQTLDLMHRKSVISFGINHIIETIQASKVPNILEQIEKTMAGVPARRWRLRGYLVLTAKGAQRSVGNRAMIPFVYRGMMHAEQFVRKSSISLYKDLCRSLPVDSLPDRLHQCFVILVGDPFVMVHKEALGALGDIRLPDAYASQIFEHVWSWANVYSTGEADGKVAFSCIYVIHRMIRSNAIRVNPEKAYRQMLNWAIRLPPNDSYPVLRRLFEEFLKLGQPLTEAIFDMLTDPRLSSHHRRSICEAFHRVTTHGMSGSRIWSWLEKFLQQEPYPYTVFVIAENLTRSGHWDITAKLLEHSSRNFRGDSSDREAKRAIDELARFVRAEQLVLSGDISEAGLAFSEILEELVEPGEGSLAKSDSNMPQDFRPRGFMITVRPSATYRVRAENYVRTERIIRDLRRGEWATVADTGPNEFAARFLKEVGHSFSSYAYKLWLSLIEISGLLLKWAGEVRRARDGSHFRQAAHMRLDELNLEGNSEWDVGQFVDVVSRMRGVAMPLEIIDVTHALLSIPLPVPLYSFSVDREGAVTSRTENSLVARRVAIISFTVNAQPVTCPMTVQPDALHDLAIDIALSGWPEGATDLVLEPLGVAPVDTWTLPQFSVKNSGDVNLRATGNMRFHVPQSFGAEPLQFEYSGYFVSPSGQIPVAVEGARELLFRSYDPALTPVTGYEQVDLKLMAILDQIRMVPGVGMRELSSFAEAMKTIAQAAARSLQDGIFKDCRGEASFQSAMRKCMRDNPRIGSQLEEHPWAAGGGIVDLSFNRVRIELKYEGSCTVNVEGALRYSGQAAQYVSGSDRRLGILCVLDNAPSDSAAGSVQNDIFLETVYPKSGGSVPLLLGVVIIRGALPKPSSLKKAAKKKVAKKKVAKKKVAKKKVAKKKAGKKS</sequence>
<dbReference type="EMBL" id="PVNL01000114">
    <property type="protein sequence ID" value="PRQ02040.1"/>
    <property type="molecule type" value="Genomic_DNA"/>
</dbReference>
<protein>
    <submittedName>
        <fullName evidence="2">Uncharacterized protein</fullName>
    </submittedName>
</protein>
<dbReference type="RefSeq" id="WP_181234202.1">
    <property type="nucleotide sequence ID" value="NZ_PVNL01000114.1"/>
</dbReference>
<comment type="caution">
    <text evidence="2">The sequence shown here is derived from an EMBL/GenBank/DDBJ whole genome shotgun (WGS) entry which is preliminary data.</text>
</comment>
<organism evidence="2 3">
    <name type="scientific">Enhygromyxa salina</name>
    <dbReference type="NCBI Taxonomy" id="215803"/>
    <lineage>
        <taxon>Bacteria</taxon>
        <taxon>Pseudomonadati</taxon>
        <taxon>Myxococcota</taxon>
        <taxon>Polyangia</taxon>
        <taxon>Nannocystales</taxon>
        <taxon>Nannocystaceae</taxon>
        <taxon>Enhygromyxa</taxon>
    </lineage>
</organism>